<dbReference type="Proteomes" id="UP000492821">
    <property type="component" value="Unassembled WGS sequence"/>
</dbReference>
<evidence type="ECO:0000256" key="1">
    <source>
        <dbReference type="ARBA" id="ARBA00017902"/>
    </source>
</evidence>
<sequence length="97" mass="10693">MSDDPCECLFNHEAMMRRLINILRQTQEECTDEECSASDPQAATNTMVMMALMSVFAMVMFMTRPNSLRGPQAGSLEGKPSNNSNNTDDPPPPPPTV</sequence>
<proteinExistence type="predicted"/>
<dbReference type="WBParaSite" id="Pan_g4898.t1">
    <property type="protein sequence ID" value="Pan_g4898.t1"/>
    <property type="gene ID" value="Pan_g4898"/>
</dbReference>
<keyword evidence="3" id="KW-1185">Reference proteome</keyword>
<dbReference type="PANTHER" id="PTHR31019:SF1">
    <property type="entry name" value="SMALL INTEGRAL MEMBRANE PROTEIN 14"/>
    <property type="match status" value="1"/>
</dbReference>
<dbReference type="AlphaFoldDB" id="A0A7E4VZ59"/>
<feature type="region of interest" description="Disordered" evidence="2">
    <location>
        <begin position="66"/>
        <end position="97"/>
    </location>
</feature>
<protein>
    <recommendedName>
        <fullName evidence="1">Small integral membrane protein 14</fullName>
    </recommendedName>
</protein>
<dbReference type="GO" id="GO:0005783">
    <property type="term" value="C:endoplasmic reticulum"/>
    <property type="evidence" value="ECO:0007669"/>
    <property type="project" value="TreeGrafter"/>
</dbReference>
<reference evidence="4" key="2">
    <citation type="submission" date="2020-10" db="UniProtKB">
        <authorList>
            <consortium name="WormBaseParasite"/>
        </authorList>
    </citation>
    <scope>IDENTIFICATION</scope>
</reference>
<organism evidence="3 4">
    <name type="scientific">Panagrellus redivivus</name>
    <name type="common">Microworm</name>
    <dbReference type="NCBI Taxonomy" id="6233"/>
    <lineage>
        <taxon>Eukaryota</taxon>
        <taxon>Metazoa</taxon>
        <taxon>Ecdysozoa</taxon>
        <taxon>Nematoda</taxon>
        <taxon>Chromadorea</taxon>
        <taxon>Rhabditida</taxon>
        <taxon>Tylenchina</taxon>
        <taxon>Panagrolaimomorpha</taxon>
        <taxon>Panagrolaimoidea</taxon>
        <taxon>Panagrolaimidae</taxon>
        <taxon>Panagrellus</taxon>
    </lineage>
</organism>
<evidence type="ECO:0000313" key="3">
    <source>
        <dbReference type="Proteomes" id="UP000492821"/>
    </source>
</evidence>
<evidence type="ECO:0000256" key="2">
    <source>
        <dbReference type="SAM" id="MobiDB-lite"/>
    </source>
</evidence>
<accession>A0A7E4VZ59</accession>
<reference evidence="3" key="1">
    <citation type="journal article" date="2013" name="Genetics">
        <title>The draft genome and transcriptome of Panagrellus redivivus are shaped by the harsh demands of a free-living lifestyle.</title>
        <authorList>
            <person name="Srinivasan J."/>
            <person name="Dillman A.R."/>
            <person name="Macchietto M.G."/>
            <person name="Heikkinen L."/>
            <person name="Lakso M."/>
            <person name="Fracchia K.M."/>
            <person name="Antoshechkin I."/>
            <person name="Mortazavi A."/>
            <person name="Wong G."/>
            <person name="Sternberg P.W."/>
        </authorList>
    </citation>
    <scope>NUCLEOTIDE SEQUENCE [LARGE SCALE GENOMIC DNA]</scope>
    <source>
        <strain evidence="3">MT8872</strain>
    </source>
</reference>
<dbReference type="Pfam" id="PF11027">
    <property type="entry name" value="DUF2615"/>
    <property type="match status" value="1"/>
</dbReference>
<dbReference type="InterPro" id="IPR020309">
    <property type="entry name" value="Smim-14"/>
</dbReference>
<name>A0A7E4VZ59_PANRE</name>
<evidence type="ECO:0000313" key="4">
    <source>
        <dbReference type="WBParaSite" id="Pan_g4898.t1"/>
    </source>
</evidence>
<dbReference type="PANTHER" id="PTHR31019">
    <property type="entry name" value="SMALL INTEGRAL MEMBRANE PROTEIN 14"/>
    <property type="match status" value="1"/>
</dbReference>